<feature type="transmembrane region" description="Helical" evidence="6">
    <location>
        <begin position="366"/>
        <end position="387"/>
    </location>
</feature>
<evidence type="ECO:0000259" key="7">
    <source>
        <dbReference type="PROSITE" id="PS50156"/>
    </source>
</evidence>
<keyword evidence="4 6" id="KW-1133">Transmembrane helix</keyword>
<dbReference type="PANTHER" id="PTHR33406:SF12">
    <property type="entry name" value="BLR2997 PROTEIN"/>
    <property type="match status" value="1"/>
</dbReference>
<dbReference type="PROSITE" id="PS50156">
    <property type="entry name" value="SSD"/>
    <property type="match status" value="1"/>
</dbReference>
<keyword evidence="2" id="KW-1003">Cell membrane</keyword>
<dbReference type="Gene3D" id="1.20.1640.10">
    <property type="entry name" value="Multidrug efflux transporter AcrB transmembrane domain"/>
    <property type="match status" value="2"/>
</dbReference>
<feature type="transmembrane region" description="Helical" evidence="6">
    <location>
        <begin position="707"/>
        <end position="731"/>
    </location>
</feature>
<name>A0A8A7KK77_9FIRM</name>
<dbReference type="GO" id="GO:0022857">
    <property type="term" value="F:transmembrane transporter activity"/>
    <property type="evidence" value="ECO:0007669"/>
    <property type="project" value="InterPro"/>
</dbReference>
<proteinExistence type="predicted"/>
<keyword evidence="3 6" id="KW-0812">Transmembrane</keyword>
<feature type="transmembrane region" description="Helical" evidence="6">
    <location>
        <begin position="657"/>
        <end position="674"/>
    </location>
</feature>
<accession>A0A8A7KK77</accession>
<evidence type="ECO:0000256" key="2">
    <source>
        <dbReference type="ARBA" id="ARBA00022475"/>
    </source>
</evidence>
<evidence type="ECO:0000256" key="4">
    <source>
        <dbReference type="ARBA" id="ARBA00022989"/>
    </source>
</evidence>
<keyword evidence="9" id="KW-1185">Reference proteome</keyword>
<dbReference type="GO" id="GO:0005886">
    <property type="term" value="C:plasma membrane"/>
    <property type="evidence" value="ECO:0007669"/>
    <property type="project" value="UniProtKB-SubCell"/>
</dbReference>
<dbReference type="InterPro" id="IPR050545">
    <property type="entry name" value="Mycobact_MmpL"/>
</dbReference>
<feature type="transmembrane region" description="Helical" evidence="6">
    <location>
        <begin position="393"/>
        <end position="416"/>
    </location>
</feature>
<organism evidence="8 9">
    <name type="scientific">Iocasia fonsfrigidae</name>
    <dbReference type="NCBI Taxonomy" id="2682810"/>
    <lineage>
        <taxon>Bacteria</taxon>
        <taxon>Bacillati</taxon>
        <taxon>Bacillota</taxon>
        <taxon>Clostridia</taxon>
        <taxon>Halanaerobiales</taxon>
        <taxon>Halanaerobiaceae</taxon>
        <taxon>Iocasia</taxon>
    </lineage>
</organism>
<keyword evidence="5 6" id="KW-0472">Membrane</keyword>
<dbReference type="InterPro" id="IPR004869">
    <property type="entry name" value="MMPL_dom"/>
</dbReference>
<feature type="transmembrane region" description="Helical" evidence="6">
    <location>
        <begin position="448"/>
        <end position="472"/>
    </location>
</feature>
<dbReference type="KEGG" id="ifn:GM661_09855"/>
<dbReference type="PANTHER" id="PTHR33406">
    <property type="entry name" value="MEMBRANE PROTEIN MJ1562-RELATED"/>
    <property type="match status" value="1"/>
</dbReference>
<dbReference type="InterPro" id="IPR000731">
    <property type="entry name" value="SSD"/>
</dbReference>
<dbReference type="AlphaFoldDB" id="A0A8A7KK77"/>
<dbReference type="InterPro" id="IPR001036">
    <property type="entry name" value="Acrflvin-R"/>
</dbReference>
<feature type="transmembrane region" description="Helical" evidence="6">
    <location>
        <begin position="320"/>
        <end position="345"/>
    </location>
</feature>
<reference evidence="8" key="1">
    <citation type="submission" date="2019-12" db="EMBL/GenBank/DDBJ databases">
        <authorList>
            <person name="zhang j."/>
            <person name="sun C.M."/>
        </authorList>
    </citation>
    <scope>NUCLEOTIDE SEQUENCE</scope>
    <source>
        <strain evidence="8">NS-1</strain>
    </source>
</reference>
<evidence type="ECO:0000313" key="8">
    <source>
        <dbReference type="EMBL" id="QTL98262.1"/>
    </source>
</evidence>
<evidence type="ECO:0000256" key="5">
    <source>
        <dbReference type="ARBA" id="ARBA00023136"/>
    </source>
</evidence>
<comment type="subcellular location">
    <subcellularLocation>
        <location evidence="1">Cell membrane</location>
        <topology evidence="1">Multi-pass membrane protein</topology>
    </subcellularLocation>
</comment>
<gene>
    <name evidence="8" type="ORF">GM661_09855</name>
</gene>
<feature type="transmembrane region" description="Helical" evidence="6">
    <location>
        <begin position="752"/>
        <end position="772"/>
    </location>
</feature>
<dbReference type="SUPFAM" id="SSF82866">
    <property type="entry name" value="Multidrug efflux transporter AcrB transmembrane domain"/>
    <property type="match status" value="2"/>
</dbReference>
<feature type="transmembrane region" description="Helical" evidence="6">
    <location>
        <begin position="271"/>
        <end position="287"/>
    </location>
</feature>
<feature type="transmembrane region" description="Helical" evidence="6">
    <location>
        <begin position="681"/>
        <end position="701"/>
    </location>
</feature>
<sequence length="826" mass="93086">MKDMRKKQLKDFFADFGFNIIIKYKYLILLLLFGLTILGFLGMQKLEFDSSNDAFLPENDPVVIKNDKFKEIFGNDEFIFILVESDEIFSHNVLQYIKELTEDLEDNLPFVDEVTSLANLDYIETEGDRLIIDDLIKEIVPTEQETLNDLKNKILAKKTYVGKIITEDCQKTGIIVTFQEIPEMIYAPVGKNFSPLDQADYSPQEVLMDENLYTKHQLGLNKVADPRKLIAPALKVILARHSDSKIKTTATGVPVLDYETDRMVTEEGTKFGLIALLAATLLMIVLFRSFRAVAAIFLVVLSSLVILFGTLGWLKLKLSILALIIPTLVLVISVSYSIHVINHFLNGLEKGFRYKAIKYAYRESTWPILITALTTTLGFISFIFVPLEPIKIVGFSCAIGTFLTYLIVMIVVPLIFSIGKSRTLPKKDYSKKSAQKIFRKAMEKWADFVVRNIRVTVGLSIIVIIFVVFYSFKMPINSDMLQVLGKDVDFVKNANYITEKLGALYSYDVLLEFPEEGMVKKSEVLKEIDGLTDMINRFDSTVTQTSIIDLIKELHMTMNNNQETFYQIPASNDLLAQYLLLYEISGGEDLEDLVDFNYQKTHISVQVNDFKSSILQEFEKVITYGQQHFPAGTKVTVVGDMPILLKTLTKLVDGQKLSIFIALMVITLVMIIVLKSIKLGLLSMIPNVIPVLVITGLMGLLQYSLDFITVLIAPMIIGIAVDDTVHYFIHFKEEYLVTGSYHQANKETFRKIGKALISACVVLMLGFAIFVLSKMASLGHMAVLSAAGIFAALAADMLITPAIVMLVKPFGENLEITNREEENYEM</sequence>
<evidence type="ECO:0000256" key="1">
    <source>
        <dbReference type="ARBA" id="ARBA00004651"/>
    </source>
</evidence>
<feature type="transmembrane region" description="Helical" evidence="6">
    <location>
        <begin position="778"/>
        <end position="799"/>
    </location>
</feature>
<evidence type="ECO:0000313" key="9">
    <source>
        <dbReference type="Proteomes" id="UP000665020"/>
    </source>
</evidence>
<dbReference type="PRINTS" id="PR00702">
    <property type="entry name" value="ACRIFLAVINRP"/>
</dbReference>
<feature type="domain" description="SSD" evidence="7">
    <location>
        <begin position="295"/>
        <end position="418"/>
    </location>
</feature>
<protein>
    <submittedName>
        <fullName evidence="8">MMPL family transporter</fullName>
    </submittedName>
</protein>
<feature type="transmembrane region" description="Helical" evidence="6">
    <location>
        <begin position="26"/>
        <end position="43"/>
    </location>
</feature>
<dbReference type="Pfam" id="PF03176">
    <property type="entry name" value="MMPL"/>
    <property type="match status" value="2"/>
</dbReference>
<evidence type="ECO:0000256" key="3">
    <source>
        <dbReference type="ARBA" id="ARBA00022692"/>
    </source>
</evidence>
<feature type="transmembrane region" description="Helical" evidence="6">
    <location>
        <begin position="294"/>
        <end position="314"/>
    </location>
</feature>
<dbReference type="EMBL" id="CP046640">
    <property type="protein sequence ID" value="QTL98262.1"/>
    <property type="molecule type" value="Genomic_DNA"/>
</dbReference>
<evidence type="ECO:0000256" key="6">
    <source>
        <dbReference type="SAM" id="Phobius"/>
    </source>
</evidence>
<dbReference type="Proteomes" id="UP000665020">
    <property type="component" value="Chromosome"/>
</dbReference>